<dbReference type="Gene3D" id="2.120.10.30">
    <property type="entry name" value="TolB, C-terminal domain"/>
    <property type="match status" value="1"/>
</dbReference>
<reference evidence="4 5" key="1">
    <citation type="submission" date="2020-06" db="EMBL/GenBank/DDBJ databases">
        <title>Actinomadura xiongansis sp. nov., isolated from soil of Baiyangdian.</title>
        <authorList>
            <person name="Zhang X."/>
        </authorList>
    </citation>
    <scope>NUCLEOTIDE SEQUENCE [LARGE SCALE GENOMIC DNA]</scope>
    <source>
        <strain evidence="4 5">HBUM206468</strain>
    </source>
</reference>
<proteinExistence type="predicted"/>
<dbReference type="SUPFAM" id="SSF50952">
    <property type="entry name" value="Soluble quinoprotein glucose dehydrogenase"/>
    <property type="match status" value="1"/>
</dbReference>
<dbReference type="Proteomes" id="UP000805614">
    <property type="component" value="Unassembled WGS sequence"/>
</dbReference>
<evidence type="ECO:0000256" key="2">
    <source>
        <dbReference type="SAM" id="SignalP"/>
    </source>
</evidence>
<dbReference type="PANTHER" id="PTHR19328">
    <property type="entry name" value="HEDGEHOG-INTERACTING PROTEIN"/>
    <property type="match status" value="1"/>
</dbReference>
<dbReference type="EMBL" id="JABVEC010000016">
    <property type="protein sequence ID" value="MBC6468005.1"/>
    <property type="molecule type" value="Genomic_DNA"/>
</dbReference>
<dbReference type="PROSITE" id="PS51257">
    <property type="entry name" value="PROKAR_LIPOPROTEIN"/>
    <property type="match status" value="1"/>
</dbReference>
<feature type="compositionally biased region" description="Polar residues" evidence="1">
    <location>
        <begin position="36"/>
        <end position="45"/>
    </location>
</feature>
<evidence type="ECO:0000313" key="5">
    <source>
        <dbReference type="Proteomes" id="UP000805614"/>
    </source>
</evidence>
<feature type="region of interest" description="Disordered" evidence="1">
    <location>
        <begin position="20"/>
        <end position="51"/>
    </location>
</feature>
<keyword evidence="5" id="KW-1185">Reference proteome</keyword>
<organism evidence="4 5">
    <name type="scientific">Actinomadura alba</name>
    <dbReference type="NCBI Taxonomy" id="406431"/>
    <lineage>
        <taxon>Bacteria</taxon>
        <taxon>Bacillati</taxon>
        <taxon>Actinomycetota</taxon>
        <taxon>Actinomycetes</taxon>
        <taxon>Streptosporangiales</taxon>
        <taxon>Thermomonosporaceae</taxon>
        <taxon>Actinomadura</taxon>
    </lineage>
</organism>
<dbReference type="RefSeq" id="WP_187245009.1">
    <property type="nucleotide sequence ID" value="NZ_BAAAOK010000037.1"/>
</dbReference>
<evidence type="ECO:0000259" key="3">
    <source>
        <dbReference type="Pfam" id="PF07995"/>
    </source>
</evidence>
<dbReference type="Pfam" id="PF07995">
    <property type="entry name" value="GSDH"/>
    <property type="match status" value="1"/>
</dbReference>
<sequence length="402" mass="43009">MRRFRRVCAAAAVTAAAMTGCGGSDAGGSTEDRTSGRATTASSGGAQAPARTGRVKLTKLADLDAPVGMTVRRGDQALYVIEQPGRVRAIRDGRLDPEPVLDLRADLTSGGERGLLGIAFSPDGRHLYLDYTDKSGHTHVTEWAVGRDGEVDRGSRREVLFQKQPYANHNGGQLAFGPDGHLYIAFGDGGSGGDPQGNGQNLGTWLGKILRIAPRPAGGKAYGVPRDNPFVNRRGAKPEIWAYGLRNPWRFSFDSVTGDLWIGDVGQDGWEEVDRQPGRSKGGENYGWNAREGRHRFKGDRPADAVDPVLEYPLHKDGACSVIGGHVYRGRKLAGLTGHYVYGDYCAGWVKEVPVGPSGPENTADPRTLLTGVGQLSAFGVDQAGELYVLSLNGPVYRIDVA</sequence>
<evidence type="ECO:0000313" key="4">
    <source>
        <dbReference type="EMBL" id="MBC6468005.1"/>
    </source>
</evidence>
<gene>
    <name evidence="4" type="ORF">HKK74_21265</name>
</gene>
<feature type="chain" id="PRO_5045872308" evidence="2">
    <location>
        <begin position="27"/>
        <end position="402"/>
    </location>
</feature>
<keyword evidence="2" id="KW-0732">Signal</keyword>
<dbReference type="InterPro" id="IPR011042">
    <property type="entry name" value="6-blade_b-propeller_TolB-like"/>
</dbReference>
<dbReference type="InterPro" id="IPR011041">
    <property type="entry name" value="Quinoprot_gluc/sorb_DH_b-prop"/>
</dbReference>
<feature type="signal peptide" evidence="2">
    <location>
        <begin position="1"/>
        <end position="26"/>
    </location>
</feature>
<name>A0ABR7LT24_9ACTN</name>
<protein>
    <submittedName>
        <fullName evidence="4">PQQ-dependent sugar dehydrogenase</fullName>
    </submittedName>
</protein>
<dbReference type="PANTHER" id="PTHR19328:SF75">
    <property type="entry name" value="ALDOSE SUGAR DEHYDROGENASE YLII"/>
    <property type="match status" value="1"/>
</dbReference>
<evidence type="ECO:0000256" key="1">
    <source>
        <dbReference type="SAM" id="MobiDB-lite"/>
    </source>
</evidence>
<comment type="caution">
    <text evidence="4">The sequence shown here is derived from an EMBL/GenBank/DDBJ whole genome shotgun (WGS) entry which is preliminary data.</text>
</comment>
<accession>A0ABR7LT24</accession>
<dbReference type="InterPro" id="IPR012938">
    <property type="entry name" value="Glc/Sorbosone_DH"/>
</dbReference>
<feature type="domain" description="Glucose/Sorbosone dehydrogenase" evidence="3">
    <location>
        <begin position="63"/>
        <end position="390"/>
    </location>
</feature>